<comment type="similarity">
    <text evidence="1">Belongs to the NAD(P)-dependent epimerase/dehydratase family.</text>
</comment>
<dbReference type="Proteomes" id="UP000038045">
    <property type="component" value="Unplaced"/>
</dbReference>
<dbReference type="SUPFAM" id="SSF51735">
    <property type="entry name" value="NAD(P)-binding Rossmann-fold domains"/>
    <property type="match status" value="2"/>
</dbReference>
<proteinExistence type="inferred from homology"/>
<dbReference type="InterPro" id="IPR016040">
    <property type="entry name" value="NAD(P)-bd_dom"/>
</dbReference>
<evidence type="ECO:0000259" key="3">
    <source>
        <dbReference type="Pfam" id="PF16363"/>
    </source>
</evidence>
<dbReference type="GO" id="GO:0003824">
    <property type="term" value="F:catalytic activity"/>
    <property type="evidence" value="ECO:0007669"/>
    <property type="project" value="UniProtKB-ARBA"/>
</dbReference>
<accession>A0A0N5A1P3</accession>
<protein>
    <submittedName>
        <fullName evidence="5">NAD(P)-bd_dom domain-containing protein</fullName>
    </submittedName>
</protein>
<evidence type="ECO:0000259" key="2">
    <source>
        <dbReference type="Pfam" id="PF01370"/>
    </source>
</evidence>
<reference evidence="5" key="1">
    <citation type="submission" date="2017-02" db="UniProtKB">
        <authorList>
            <consortium name="WormBaseParasite"/>
        </authorList>
    </citation>
    <scope>IDENTIFICATION</scope>
</reference>
<feature type="domain" description="NAD(P)-binding" evidence="3">
    <location>
        <begin position="5"/>
        <end position="195"/>
    </location>
</feature>
<dbReference type="Pfam" id="PF01370">
    <property type="entry name" value="Epimerase"/>
    <property type="match status" value="1"/>
</dbReference>
<dbReference type="AlphaFoldDB" id="A0A0N5A1P3"/>
<dbReference type="InterPro" id="IPR001509">
    <property type="entry name" value="Epimerase_deHydtase"/>
</dbReference>
<name>A0A0N5A1P3_PARTI</name>
<dbReference type="InterPro" id="IPR036291">
    <property type="entry name" value="NAD(P)-bd_dom_sf"/>
</dbReference>
<feature type="domain" description="NAD-dependent epimerase/dehydratase" evidence="2">
    <location>
        <begin position="306"/>
        <end position="450"/>
    </location>
</feature>
<dbReference type="Pfam" id="PF16363">
    <property type="entry name" value="GDP_Man_Dehyd"/>
    <property type="match status" value="1"/>
</dbReference>
<dbReference type="STRING" id="131310.A0A0N5A1P3"/>
<evidence type="ECO:0000313" key="5">
    <source>
        <dbReference type="WBParaSite" id="PTRK_0001554200.1"/>
    </source>
</evidence>
<keyword evidence="4" id="KW-1185">Reference proteome</keyword>
<dbReference type="Gene3D" id="3.40.50.720">
    <property type="entry name" value="NAD(P)-binding Rossmann-like Domain"/>
    <property type="match status" value="2"/>
</dbReference>
<evidence type="ECO:0000256" key="1">
    <source>
        <dbReference type="ARBA" id="ARBA00007637"/>
    </source>
</evidence>
<dbReference type="WBParaSite" id="PTRK_0001554200.1">
    <property type="protein sequence ID" value="PTRK_0001554200.1"/>
    <property type="gene ID" value="PTRK_0001554200"/>
</dbReference>
<sequence length="592" mass="66055">MRSILITGGLGYLGSNFTNFLTKYHENSTIVILDKVSQNSSIDRIENKNKVNIVIGDIANELLVKRIIEEYEVDTVFNFAADTNIEESFIDIVGSCRNNFEGLVHLLDGIRSSSNSSLINFIHISTEDVYGTSKRWTEDDPTYPTNPIAASHASCEMMLNAYAKGYHMDIKIVRLAKHVYGGKMGKRNIINNIIQSTLPPSSSEILSPLYIDDAIRGILTVMGSPKGCASIYNLPSTICLTEESLKTFSDGGHLITDNVKMTNEKILKVTGWKAIVTIEEGITKVKKESIKASPYELLDKPLSKFLIYGGKGWIGNQFCELLESQNIEYVVGKTKPGFDNDDIVTKEIVTVAPSNVVSMIGRTQGPGCGNISYLEGGPDKLNENIRDNLYGPWILSKICQKLKIHYTYLGTGCIFQYNEEHGYNGPGYKESDDGNFKNTSYSAVKLFTDKSFKFLDNCLNARIRLPVNYENNPRNLAAKMISFNKVLDIPNSITILPDCLPILLKLALKKSEGTINLVNPGPIRFTEFKEIYNEVSGKNYEYEIIDPKINKEMVSTRAHCILDTGKIISEKNDIRSAAEGVREAYEKILCQN</sequence>
<evidence type="ECO:0000313" key="4">
    <source>
        <dbReference type="Proteomes" id="UP000038045"/>
    </source>
</evidence>
<organism evidence="4 5">
    <name type="scientific">Parastrongyloides trichosuri</name>
    <name type="common">Possum-specific nematode worm</name>
    <dbReference type="NCBI Taxonomy" id="131310"/>
    <lineage>
        <taxon>Eukaryota</taxon>
        <taxon>Metazoa</taxon>
        <taxon>Ecdysozoa</taxon>
        <taxon>Nematoda</taxon>
        <taxon>Chromadorea</taxon>
        <taxon>Rhabditida</taxon>
        <taxon>Tylenchina</taxon>
        <taxon>Panagrolaimomorpha</taxon>
        <taxon>Strongyloidoidea</taxon>
        <taxon>Strongyloididae</taxon>
        <taxon>Parastrongyloides</taxon>
    </lineage>
</organism>
<dbReference type="PANTHER" id="PTHR43000">
    <property type="entry name" value="DTDP-D-GLUCOSE 4,6-DEHYDRATASE-RELATED"/>
    <property type="match status" value="1"/>
</dbReference>